<keyword evidence="6 10" id="KW-0297">G-protein coupled receptor</keyword>
<dbReference type="InterPro" id="IPR000725">
    <property type="entry name" value="Olfact_rcpt"/>
</dbReference>
<dbReference type="PROSITE" id="PS50262">
    <property type="entry name" value="G_PROTEIN_RECEP_F1_2"/>
    <property type="match status" value="1"/>
</dbReference>
<feature type="domain" description="G-protein coupled receptors family 1 profile" evidence="12">
    <location>
        <begin position="41"/>
        <end position="292"/>
    </location>
</feature>
<keyword evidence="8 10" id="KW-0675">Receptor</keyword>
<dbReference type="PANTHER" id="PTHR26450:SF7">
    <property type="entry name" value="OLFACTORY RECEPTOR"/>
    <property type="match status" value="1"/>
</dbReference>
<dbReference type="InterPro" id="IPR017452">
    <property type="entry name" value="GPCR_Rhodpsn_7TM"/>
</dbReference>
<dbReference type="GO" id="GO:0005886">
    <property type="term" value="C:plasma membrane"/>
    <property type="evidence" value="ECO:0007669"/>
    <property type="project" value="TreeGrafter"/>
</dbReference>
<evidence type="ECO:0000256" key="3">
    <source>
        <dbReference type="ARBA" id="ARBA00022692"/>
    </source>
</evidence>
<evidence type="ECO:0000256" key="1">
    <source>
        <dbReference type="ARBA" id="ARBA00004141"/>
    </source>
</evidence>
<gene>
    <name evidence="14" type="primary">LOC103270674</name>
</gene>
<dbReference type="PRINTS" id="PR00237">
    <property type="entry name" value="GPCRRHODOPSN"/>
</dbReference>
<dbReference type="FunFam" id="1.20.1070.10:FF:000002">
    <property type="entry name" value="Olfactory receptor"/>
    <property type="match status" value="1"/>
</dbReference>
<evidence type="ECO:0000256" key="2">
    <source>
        <dbReference type="ARBA" id="ARBA00022606"/>
    </source>
</evidence>
<dbReference type="SUPFAM" id="SSF81321">
    <property type="entry name" value="Family A G protein-coupled receptor-like"/>
    <property type="match status" value="1"/>
</dbReference>
<evidence type="ECO:0000256" key="4">
    <source>
        <dbReference type="ARBA" id="ARBA00022725"/>
    </source>
</evidence>
<feature type="transmembrane region" description="Helical" evidence="11">
    <location>
        <begin position="197"/>
        <end position="221"/>
    </location>
</feature>
<dbReference type="Pfam" id="PF13853">
    <property type="entry name" value="7tm_4"/>
    <property type="match status" value="1"/>
</dbReference>
<feature type="transmembrane region" description="Helical" evidence="11">
    <location>
        <begin position="62"/>
        <end position="86"/>
    </location>
</feature>
<dbReference type="PROSITE" id="PS00237">
    <property type="entry name" value="G_PROTEIN_RECEP_F1_1"/>
    <property type="match status" value="1"/>
</dbReference>
<dbReference type="CDD" id="cd15222">
    <property type="entry name" value="7tmA_OR51-like"/>
    <property type="match status" value="1"/>
</dbReference>
<dbReference type="InterPro" id="IPR000276">
    <property type="entry name" value="GPCR_Rhodpsn"/>
</dbReference>
<evidence type="ECO:0000313" key="13">
    <source>
        <dbReference type="Proteomes" id="UP000189704"/>
    </source>
</evidence>
<evidence type="ECO:0000256" key="5">
    <source>
        <dbReference type="ARBA" id="ARBA00022989"/>
    </source>
</evidence>
<dbReference type="Proteomes" id="UP000189704">
    <property type="component" value="Unplaced"/>
</dbReference>
<reference evidence="14" key="1">
    <citation type="submission" date="2025-08" db="UniProtKB">
        <authorList>
            <consortium name="RefSeq"/>
        </authorList>
    </citation>
    <scope>IDENTIFICATION</scope>
</reference>
<evidence type="ECO:0000256" key="7">
    <source>
        <dbReference type="ARBA" id="ARBA00023136"/>
    </source>
</evidence>
<dbReference type="GO" id="GO:0004930">
    <property type="term" value="F:G protein-coupled receptor activity"/>
    <property type="evidence" value="ECO:0007669"/>
    <property type="project" value="UniProtKB-KW"/>
</dbReference>
<dbReference type="PRINTS" id="PR00245">
    <property type="entry name" value="OLFACTORYR"/>
</dbReference>
<evidence type="ECO:0000256" key="10">
    <source>
        <dbReference type="RuleBase" id="RU000688"/>
    </source>
</evidence>
<dbReference type="PANTHER" id="PTHR26450">
    <property type="entry name" value="OLFACTORY RECEPTOR 56B1-RELATED"/>
    <property type="match status" value="1"/>
</dbReference>
<organism evidence="13 14">
    <name type="scientific">Carlito syrichta</name>
    <name type="common">Philippine tarsier</name>
    <name type="synonym">Tarsius syrichta</name>
    <dbReference type="NCBI Taxonomy" id="1868482"/>
    <lineage>
        <taxon>Eukaryota</taxon>
        <taxon>Metazoa</taxon>
        <taxon>Chordata</taxon>
        <taxon>Craniata</taxon>
        <taxon>Vertebrata</taxon>
        <taxon>Euteleostomi</taxon>
        <taxon>Mammalia</taxon>
        <taxon>Eutheria</taxon>
        <taxon>Euarchontoglires</taxon>
        <taxon>Primates</taxon>
        <taxon>Haplorrhini</taxon>
        <taxon>Tarsiiformes</taxon>
        <taxon>Tarsiidae</taxon>
        <taxon>Carlito</taxon>
    </lineage>
</organism>
<dbReference type="OrthoDB" id="9444602at2759"/>
<evidence type="ECO:0000256" key="9">
    <source>
        <dbReference type="ARBA" id="ARBA00023224"/>
    </source>
</evidence>
<evidence type="ECO:0000256" key="11">
    <source>
        <dbReference type="SAM" id="Phobius"/>
    </source>
</evidence>
<evidence type="ECO:0000313" key="14">
    <source>
        <dbReference type="RefSeq" id="XP_008066398.2"/>
    </source>
</evidence>
<keyword evidence="7 11" id="KW-0472">Membrane</keyword>
<name>A0A1U7UCD9_CARSF</name>
<feature type="transmembrane region" description="Helical" evidence="11">
    <location>
        <begin position="98"/>
        <end position="120"/>
    </location>
</feature>
<comment type="similarity">
    <text evidence="10">Belongs to the G-protein coupled receptor 1 family.</text>
</comment>
<keyword evidence="5 11" id="KW-1133">Transmembrane helix</keyword>
<keyword evidence="13" id="KW-1185">Reference proteome</keyword>
<accession>A0A1U7UCD9</accession>
<dbReference type="GO" id="GO:0071396">
    <property type="term" value="P:cellular response to lipid"/>
    <property type="evidence" value="ECO:0007669"/>
    <property type="project" value="UniProtKB-ARBA"/>
</dbReference>
<feature type="transmembrane region" description="Helical" evidence="11">
    <location>
        <begin position="25"/>
        <end position="50"/>
    </location>
</feature>
<evidence type="ECO:0000256" key="8">
    <source>
        <dbReference type="ARBA" id="ARBA00023170"/>
    </source>
</evidence>
<keyword evidence="4" id="KW-0552">Olfaction</keyword>
<sequence length="432" mass="47538">MPICQNSTFPTFLLTGVPGLEWAHAWISIPFCCLYLTALSGNALILFVVLTEPSLHEPMYYFLSMLSTTDIGLCISTLVTVLRILWFNAREISFNACLSQMFFIHLFTFMESSVLLAMAFDRFVAISNPLRYATILTHTRIAQIGLAVIIRGAAILTPLVLLLKRLSFCHSHVLRHSYCFHPDVMKLSCSDTKINSAFGLTAIISTAGVDSIFILLSYVLIIRSVLSIASPEERKKAFSTCLSHVTAVAIFYIPLISLSFVHRFGKHAPPYVPTLIANVYLLIPPVMNPVIYSVKTKQIQKAVLKHGLQTPKSQPALHTELGRCHRWGIAADWTATAGQMPLPQPLQLLQPPPVAHRTTQNRGDPRLQILKPLQGRSAGITATSLRPRHAVRRESPACALRQAFISSLTGSCLAPPALGRGTEIAPPAGNSR</sequence>
<dbReference type="GeneID" id="103270674"/>
<dbReference type="RefSeq" id="XP_008066398.2">
    <property type="nucleotide sequence ID" value="XM_008068207.2"/>
</dbReference>
<dbReference type="KEGG" id="csyr:103270674"/>
<protein>
    <submittedName>
        <fullName evidence="14">Olfactory receptor 51F1-like</fullName>
    </submittedName>
</protein>
<keyword evidence="9 10" id="KW-0807">Transducer</keyword>
<dbReference type="Gene3D" id="1.20.1070.10">
    <property type="entry name" value="Rhodopsin 7-helix transmembrane proteins"/>
    <property type="match status" value="1"/>
</dbReference>
<proteinExistence type="inferred from homology"/>
<evidence type="ECO:0000259" key="12">
    <source>
        <dbReference type="PROSITE" id="PS50262"/>
    </source>
</evidence>
<feature type="transmembrane region" description="Helical" evidence="11">
    <location>
        <begin position="141"/>
        <end position="163"/>
    </location>
</feature>
<comment type="subcellular location">
    <subcellularLocation>
        <location evidence="1">Membrane</location>
        <topology evidence="1">Multi-pass membrane protein</topology>
    </subcellularLocation>
</comment>
<feature type="transmembrane region" description="Helical" evidence="11">
    <location>
        <begin position="242"/>
        <end position="265"/>
    </location>
</feature>
<keyword evidence="2" id="KW-0716">Sensory transduction</keyword>
<evidence type="ECO:0000256" key="6">
    <source>
        <dbReference type="ARBA" id="ARBA00023040"/>
    </source>
</evidence>
<dbReference type="InterPro" id="IPR050402">
    <property type="entry name" value="OR51/52/56-like"/>
</dbReference>
<dbReference type="AlphaFoldDB" id="A0A1U7UCD9"/>
<keyword evidence="3 10" id="KW-0812">Transmembrane</keyword>
<feature type="transmembrane region" description="Helical" evidence="11">
    <location>
        <begin position="271"/>
        <end position="291"/>
    </location>
</feature>
<dbReference type="GO" id="GO:0004984">
    <property type="term" value="F:olfactory receptor activity"/>
    <property type="evidence" value="ECO:0007669"/>
    <property type="project" value="InterPro"/>
</dbReference>